<keyword evidence="1" id="KW-0812">Transmembrane</keyword>
<dbReference type="Proteomes" id="UP000252147">
    <property type="component" value="Unassembled WGS sequence"/>
</dbReference>
<reference evidence="2 3" key="1">
    <citation type="journal article" date="2018" name="Microbiome">
        <title>Fine metagenomic profile of the Mediterranean stratified and mixed water columns revealed by assembly and recruitment.</title>
        <authorList>
            <person name="Haro-Moreno J.M."/>
            <person name="Lopez-Perez M."/>
            <person name="De La Torre J.R."/>
            <person name="Picazo A."/>
            <person name="Camacho A."/>
            <person name="Rodriguez-Valera F."/>
        </authorList>
    </citation>
    <scope>NUCLEOTIDE SEQUENCE [LARGE SCALE GENOMIC DNA]</scope>
    <source>
        <strain evidence="2">MED-G83</strain>
    </source>
</reference>
<feature type="transmembrane region" description="Helical" evidence="1">
    <location>
        <begin position="6"/>
        <end position="25"/>
    </location>
</feature>
<evidence type="ECO:0000256" key="1">
    <source>
        <dbReference type="SAM" id="Phobius"/>
    </source>
</evidence>
<sequence length="142" mass="16134">MIAEITLQTLLAAIVGAIWATPLVVSPAARNSLDKEALKFFLKSYFFRFNIFLILMLALYLGVVYFFMLPEYELIWSDTKNLTILIILGLNVLNMFIGLIIDNTKIDSSSNFFKFIHAFSVAILASTSFVALYFLIEKFLTL</sequence>
<protein>
    <recommendedName>
        <fullName evidence="4">DUF4149 domain-containing protein</fullName>
    </recommendedName>
</protein>
<feature type="transmembrane region" description="Helical" evidence="1">
    <location>
        <begin position="81"/>
        <end position="101"/>
    </location>
</feature>
<organism evidence="2 3">
    <name type="scientific">SAR86 cluster bacterium</name>
    <dbReference type="NCBI Taxonomy" id="2030880"/>
    <lineage>
        <taxon>Bacteria</taxon>
        <taxon>Pseudomonadati</taxon>
        <taxon>Pseudomonadota</taxon>
        <taxon>Gammaproteobacteria</taxon>
        <taxon>SAR86 cluster</taxon>
    </lineage>
</organism>
<evidence type="ECO:0000313" key="3">
    <source>
        <dbReference type="Proteomes" id="UP000252147"/>
    </source>
</evidence>
<accession>A0A368BM55</accession>
<proteinExistence type="predicted"/>
<evidence type="ECO:0008006" key="4">
    <source>
        <dbReference type="Google" id="ProtNLM"/>
    </source>
</evidence>
<feature type="transmembrane region" description="Helical" evidence="1">
    <location>
        <begin position="45"/>
        <end position="69"/>
    </location>
</feature>
<dbReference type="EMBL" id="QOPD01000003">
    <property type="protein sequence ID" value="RCL38399.1"/>
    <property type="molecule type" value="Genomic_DNA"/>
</dbReference>
<comment type="caution">
    <text evidence="2">The sequence shown here is derived from an EMBL/GenBank/DDBJ whole genome shotgun (WGS) entry which is preliminary data.</text>
</comment>
<name>A0A368BM55_9GAMM</name>
<keyword evidence="1" id="KW-0472">Membrane</keyword>
<gene>
    <name evidence="2" type="ORF">DBW97_02530</name>
</gene>
<feature type="transmembrane region" description="Helical" evidence="1">
    <location>
        <begin position="113"/>
        <end position="136"/>
    </location>
</feature>
<dbReference type="AlphaFoldDB" id="A0A368BM55"/>
<keyword evidence="1" id="KW-1133">Transmembrane helix</keyword>
<evidence type="ECO:0000313" key="2">
    <source>
        <dbReference type="EMBL" id="RCL38399.1"/>
    </source>
</evidence>